<proteinExistence type="predicted"/>
<dbReference type="PANTHER" id="PTHR11008">
    <property type="entry name" value="PROTEIN TAKEOUT-LIKE PROTEIN"/>
    <property type="match status" value="1"/>
</dbReference>
<dbReference type="Pfam" id="PF06585">
    <property type="entry name" value="JHBP"/>
    <property type="match status" value="1"/>
</dbReference>
<sequence>MLRLVCIFIVLVTCCTTLKMPSSFKKCNLRSSDFDECLSNAIQDAIQQLKEPLPEYGLPKLEPYEAPKEAILEFGNETIGIRQKYFNVKVKGYTKIEKTSASFSLEHKRLNLNITFANVRYESDFEARGRLIFLPIDASTKIAINLKRPTFQIVFNLVEYEKGNLKYFRARDGSSHMEMEKATFDFKNIFKKGCLDGELSEMMNENWENITAYFQKTFPKFWISVYERKFNKFLEKVPVSELFDGL</sequence>
<dbReference type="InterPro" id="IPR038606">
    <property type="entry name" value="To_sf"/>
</dbReference>
<dbReference type="InterPro" id="IPR010562">
    <property type="entry name" value="Haemolymph_juvenile_hormone-bd"/>
</dbReference>
<gene>
    <name evidence="2" type="ORF">Zmor_018832</name>
</gene>
<dbReference type="SMART" id="SM00700">
    <property type="entry name" value="JHBP"/>
    <property type="match status" value="1"/>
</dbReference>
<keyword evidence="3" id="KW-1185">Reference proteome</keyword>
<dbReference type="AlphaFoldDB" id="A0AA38IB55"/>
<feature type="signal peptide" evidence="1">
    <location>
        <begin position="1"/>
        <end position="17"/>
    </location>
</feature>
<dbReference type="GO" id="GO:0005615">
    <property type="term" value="C:extracellular space"/>
    <property type="evidence" value="ECO:0007669"/>
    <property type="project" value="TreeGrafter"/>
</dbReference>
<keyword evidence="1" id="KW-0732">Signal</keyword>
<dbReference type="Gene3D" id="3.15.10.30">
    <property type="entry name" value="Haemolymph juvenile hormone binding protein"/>
    <property type="match status" value="1"/>
</dbReference>
<name>A0AA38IB55_9CUCU</name>
<evidence type="ECO:0000313" key="2">
    <source>
        <dbReference type="EMBL" id="KAJ3652907.1"/>
    </source>
</evidence>
<reference evidence="2" key="1">
    <citation type="journal article" date="2023" name="G3 (Bethesda)">
        <title>Whole genome assemblies of Zophobas morio and Tenebrio molitor.</title>
        <authorList>
            <person name="Kaur S."/>
            <person name="Stinson S.A."/>
            <person name="diCenzo G.C."/>
        </authorList>
    </citation>
    <scope>NUCLEOTIDE SEQUENCE</scope>
    <source>
        <strain evidence="2">QUZm001</strain>
    </source>
</reference>
<evidence type="ECO:0000313" key="3">
    <source>
        <dbReference type="Proteomes" id="UP001168821"/>
    </source>
</evidence>
<accession>A0AA38IB55</accession>
<comment type="caution">
    <text evidence="2">The sequence shown here is derived from an EMBL/GenBank/DDBJ whole genome shotgun (WGS) entry which is preliminary data.</text>
</comment>
<feature type="chain" id="PRO_5041208981" evidence="1">
    <location>
        <begin position="18"/>
        <end position="246"/>
    </location>
</feature>
<dbReference type="EMBL" id="JALNTZ010000005">
    <property type="protein sequence ID" value="KAJ3652907.1"/>
    <property type="molecule type" value="Genomic_DNA"/>
</dbReference>
<organism evidence="2 3">
    <name type="scientific">Zophobas morio</name>
    <dbReference type="NCBI Taxonomy" id="2755281"/>
    <lineage>
        <taxon>Eukaryota</taxon>
        <taxon>Metazoa</taxon>
        <taxon>Ecdysozoa</taxon>
        <taxon>Arthropoda</taxon>
        <taxon>Hexapoda</taxon>
        <taxon>Insecta</taxon>
        <taxon>Pterygota</taxon>
        <taxon>Neoptera</taxon>
        <taxon>Endopterygota</taxon>
        <taxon>Coleoptera</taxon>
        <taxon>Polyphaga</taxon>
        <taxon>Cucujiformia</taxon>
        <taxon>Tenebrionidae</taxon>
        <taxon>Zophobas</taxon>
    </lineage>
</organism>
<evidence type="ECO:0000256" key="1">
    <source>
        <dbReference type="SAM" id="SignalP"/>
    </source>
</evidence>
<dbReference type="PANTHER" id="PTHR11008:SF32">
    <property type="entry name" value="CIRCADIAN CLOCK-CONTROLLED PROTEIN DAYWAKE-RELATED"/>
    <property type="match status" value="1"/>
</dbReference>
<dbReference type="Proteomes" id="UP001168821">
    <property type="component" value="Unassembled WGS sequence"/>
</dbReference>
<protein>
    <submittedName>
        <fullName evidence="2">Uncharacterized protein</fullName>
    </submittedName>
</protein>